<name>A0ABU4G613_9BACL</name>
<dbReference type="CDD" id="cd14728">
    <property type="entry name" value="Ere-like"/>
    <property type="match status" value="1"/>
</dbReference>
<dbReference type="PANTHER" id="PTHR31299">
    <property type="entry name" value="ESTERASE, PUTATIVE (AFU_ORTHOLOGUE AFUA_1G05850)-RELATED"/>
    <property type="match status" value="1"/>
</dbReference>
<dbReference type="Pfam" id="PF05139">
    <property type="entry name" value="Erythro_esteras"/>
    <property type="match status" value="1"/>
</dbReference>
<dbReference type="InterPro" id="IPR052036">
    <property type="entry name" value="Hydrolase/PRTase-associated"/>
</dbReference>
<reference evidence="1 2" key="1">
    <citation type="submission" date="2023-06" db="EMBL/GenBank/DDBJ databases">
        <title>Sporosarcina sp. nov., isolated from Korean traditional fermented seafood 'Jeotgal'.</title>
        <authorList>
            <person name="Yang A.-I."/>
            <person name="Shin N.-R."/>
        </authorList>
    </citation>
    <scope>NUCLEOTIDE SEQUENCE [LARGE SCALE GENOMIC DNA]</scope>
    <source>
        <strain evidence="1 2">KCTC3840</strain>
    </source>
</reference>
<organism evidence="1 2">
    <name type="scientific">Sporosarcina aquimarina</name>
    <dbReference type="NCBI Taxonomy" id="114975"/>
    <lineage>
        <taxon>Bacteria</taxon>
        <taxon>Bacillati</taxon>
        <taxon>Bacillota</taxon>
        <taxon>Bacilli</taxon>
        <taxon>Bacillales</taxon>
        <taxon>Caryophanaceae</taxon>
        <taxon>Sporosarcina</taxon>
    </lineage>
</organism>
<dbReference type="EMBL" id="JAUBDH010000010">
    <property type="protein sequence ID" value="MDW0111082.1"/>
    <property type="molecule type" value="Genomic_DNA"/>
</dbReference>
<dbReference type="InterPro" id="IPR014622">
    <property type="entry name" value="UCP036794_erythomycin"/>
</dbReference>
<evidence type="ECO:0000313" key="2">
    <source>
        <dbReference type="Proteomes" id="UP001280629"/>
    </source>
</evidence>
<comment type="caution">
    <text evidence="1">The sequence shown here is derived from an EMBL/GenBank/DDBJ whole genome shotgun (WGS) entry which is preliminary data.</text>
</comment>
<dbReference type="Gene3D" id="3.40.1660.10">
    <property type="entry name" value="EreA-like (biosynthetic domain)"/>
    <property type="match status" value="1"/>
</dbReference>
<dbReference type="Gene3D" id="3.30.1870.10">
    <property type="entry name" value="EreA-like, domain 2"/>
    <property type="match status" value="1"/>
</dbReference>
<evidence type="ECO:0000313" key="1">
    <source>
        <dbReference type="EMBL" id="MDW0111082.1"/>
    </source>
</evidence>
<proteinExistence type="predicted"/>
<dbReference type="RefSeq" id="WP_317936678.1">
    <property type="nucleotide sequence ID" value="NZ_JAUBDH010000010.1"/>
</dbReference>
<dbReference type="SUPFAM" id="SSF159501">
    <property type="entry name" value="EreA/ChaN-like"/>
    <property type="match status" value="1"/>
</dbReference>
<dbReference type="PANTHER" id="PTHR31299:SF0">
    <property type="entry name" value="ESTERASE, PUTATIVE (AFU_ORTHOLOGUE AFUA_1G05850)-RELATED"/>
    <property type="match status" value="1"/>
</dbReference>
<dbReference type="PIRSF" id="PIRSF036794">
    <property type="entry name" value="UCP_erythr_ester"/>
    <property type="match status" value="1"/>
</dbReference>
<protein>
    <submittedName>
        <fullName evidence="1">Erythromycin esterase family protein</fullName>
    </submittedName>
</protein>
<dbReference type="Proteomes" id="UP001280629">
    <property type="component" value="Unassembled WGS sequence"/>
</dbReference>
<sequence>MSKKMRMAIEEQSMPLGKSSLAKLVEAAGDADVVMIGEATHGTKEFYEIRAELTKRLITEKGFTIVAVEGDWPSAEAVNRYVKGFGDGGSARDVLMKSFTRWPQWMWANEVVADFTEWLKSHNAQSSRMTGFYGIDMYSLYESIDELLRFLSDNPQYGADLELAKKAFSCFEPYNRLPDHYALSSAHFTEECITEVSTLLSSIQGNQERYDRHYEENLNIVMNALVAKNAEAYYRELLQEEAISWNTRDLHMAEAVKELKDYHEGAKIIIWEHNTHIGDASETSMKDAGMTNVGQLMREQYGKQNSYAIGFGTYEGTVVAADSWGVDCERMIIPPAKFNTWEGQLHAAGGGDKVLLFTDENRQSYNEWIGHRAIGVVYNPEFEAYGNFVPSRVGSRYDSFIFIDQSTALNPL</sequence>
<keyword evidence="2" id="KW-1185">Reference proteome</keyword>
<dbReference type="InterPro" id="IPR007815">
    <property type="entry name" value="Emycin_Estase"/>
</dbReference>
<accession>A0ABU4G613</accession>
<gene>
    <name evidence="1" type="ORF">QT716_13735</name>
</gene>